<dbReference type="PANTHER" id="PTHR12298:SF4">
    <property type="entry name" value="PROGRAMMED CELL DEATH PROTEIN 2"/>
    <property type="match status" value="1"/>
</dbReference>
<reference evidence="6" key="1">
    <citation type="submission" date="2020-06" db="EMBL/GenBank/DDBJ databases">
        <authorList>
            <consortium name="Plant Systems Biology data submission"/>
        </authorList>
    </citation>
    <scope>NUCLEOTIDE SEQUENCE</scope>
    <source>
        <strain evidence="6">D6</strain>
    </source>
</reference>
<evidence type="ECO:0000256" key="1">
    <source>
        <dbReference type="ARBA" id="ARBA00022723"/>
    </source>
</evidence>
<evidence type="ECO:0000259" key="5">
    <source>
        <dbReference type="PROSITE" id="PS50865"/>
    </source>
</evidence>
<evidence type="ECO:0000256" key="3">
    <source>
        <dbReference type="ARBA" id="ARBA00022833"/>
    </source>
</evidence>
<keyword evidence="1" id="KW-0479">Metal-binding</keyword>
<name>A0A9N8HGG6_9STRA</name>
<sequence>MSSTNTTTTTTTTTKPTATCALCGAPATKRCSRCKLAWYCSPEHQKQDWKRHKRTACDDAFQADQHTLHKREFDRIRLHYQLDSESKSSEIAEFITSGESVTPQGFSDKFGTTVEEAVVFLEWINVGVKFKEETLDAAKKAGFDTKQLNQNR</sequence>
<evidence type="ECO:0000313" key="6">
    <source>
        <dbReference type="EMBL" id="CAB9514118.1"/>
    </source>
</evidence>
<dbReference type="InterPro" id="IPR002893">
    <property type="entry name" value="Znf_MYND"/>
</dbReference>
<dbReference type="GO" id="GO:0008270">
    <property type="term" value="F:zinc ion binding"/>
    <property type="evidence" value="ECO:0007669"/>
    <property type="project" value="UniProtKB-KW"/>
</dbReference>
<dbReference type="OrthoDB" id="39890at2759"/>
<keyword evidence="7" id="KW-1185">Reference proteome</keyword>
<dbReference type="Pfam" id="PF01753">
    <property type="entry name" value="zf-MYND"/>
    <property type="match status" value="1"/>
</dbReference>
<dbReference type="Gene3D" id="6.10.140.2220">
    <property type="match status" value="1"/>
</dbReference>
<dbReference type="SUPFAM" id="SSF144232">
    <property type="entry name" value="HIT/MYND zinc finger-like"/>
    <property type="match status" value="1"/>
</dbReference>
<evidence type="ECO:0000313" key="7">
    <source>
        <dbReference type="Proteomes" id="UP001153069"/>
    </source>
</evidence>
<feature type="domain" description="MYND-type" evidence="5">
    <location>
        <begin position="20"/>
        <end position="56"/>
    </location>
</feature>
<dbReference type="AlphaFoldDB" id="A0A9N8HGG6"/>
<dbReference type="Proteomes" id="UP001153069">
    <property type="component" value="Unassembled WGS sequence"/>
</dbReference>
<accession>A0A9N8HGG6</accession>
<comment type="caution">
    <text evidence="6">The sequence shown here is derived from an EMBL/GenBank/DDBJ whole genome shotgun (WGS) entry which is preliminary data.</text>
</comment>
<proteinExistence type="predicted"/>
<organism evidence="6 7">
    <name type="scientific">Seminavis robusta</name>
    <dbReference type="NCBI Taxonomy" id="568900"/>
    <lineage>
        <taxon>Eukaryota</taxon>
        <taxon>Sar</taxon>
        <taxon>Stramenopiles</taxon>
        <taxon>Ochrophyta</taxon>
        <taxon>Bacillariophyta</taxon>
        <taxon>Bacillariophyceae</taxon>
        <taxon>Bacillariophycidae</taxon>
        <taxon>Naviculales</taxon>
        <taxon>Naviculaceae</taxon>
        <taxon>Seminavis</taxon>
    </lineage>
</organism>
<dbReference type="EMBL" id="CAICTM010000632">
    <property type="protein sequence ID" value="CAB9514118.1"/>
    <property type="molecule type" value="Genomic_DNA"/>
</dbReference>
<dbReference type="PROSITE" id="PS50865">
    <property type="entry name" value="ZF_MYND_2"/>
    <property type="match status" value="1"/>
</dbReference>
<keyword evidence="3" id="KW-0862">Zinc</keyword>
<gene>
    <name evidence="6" type="ORF">SEMRO_633_G178810.1</name>
</gene>
<evidence type="ECO:0000256" key="4">
    <source>
        <dbReference type="PROSITE-ProRule" id="PRU00134"/>
    </source>
</evidence>
<evidence type="ECO:0000256" key="2">
    <source>
        <dbReference type="ARBA" id="ARBA00022771"/>
    </source>
</evidence>
<dbReference type="PANTHER" id="PTHR12298">
    <property type="entry name" value="PCDC2 PROGRAMMED CELL DEATH PROTEIN 2 -RELATED"/>
    <property type="match status" value="1"/>
</dbReference>
<keyword evidence="2 4" id="KW-0863">Zinc-finger</keyword>
<protein>
    <recommendedName>
        <fullName evidence="5">MYND-type domain-containing protein</fullName>
    </recommendedName>
</protein>